<feature type="non-terminal residue" evidence="2">
    <location>
        <position position="25"/>
    </location>
</feature>
<name>A0A382H2K1_9ZZZZ</name>
<protein>
    <submittedName>
        <fullName evidence="2">Uncharacterized protein</fullName>
    </submittedName>
</protein>
<accession>A0A382H2K1</accession>
<evidence type="ECO:0000256" key="1">
    <source>
        <dbReference type="SAM" id="MobiDB-lite"/>
    </source>
</evidence>
<organism evidence="2">
    <name type="scientific">marine metagenome</name>
    <dbReference type="NCBI Taxonomy" id="408172"/>
    <lineage>
        <taxon>unclassified sequences</taxon>
        <taxon>metagenomes</taxon>
        <taxon>ecological metagenomes</taxon>
    </lineage>
</organism>
<feature type="region of interest" description="Disordered" evidence="1">
    <location>
        <begin position="1"/>
        <end position="25"/>
    </location>
</feature>
<sequence>MLSEAESGAEGGSRTHTGVTPKVFE</sequence>
<dbReference type="EMBL" id="UINC01058768">
    <property type="protein sequence ID" value="SVB81409.1"/>
    <property type="molecule type" value="Genomic_DNA"/>
</dbReference>
<gene>
    <name evidence="2" type="ORF">METZ01_LOCUS234263</name>
</gene>
<proteinExistence type="predicted"/>
<dbReference type="AlphaFoldDB" id="A0A382H2K1"/>
<reference evidence="2" key="1">
    <citation type="submission" date="2018-05" db="EMBL/GenBank/DDBJ databases">
        <authorList>
            <person name="Lanie J.A."/>
            <person name="Ng W.-L."/>
            <person name="Kazmierczak K.M."/>
            <person name="Andrzejewski T.M."/>
            <person name="Davidsen T.M."/>
            <person name="Wayne K.J."/>
            <person name="Tettelin H."/>
            <person name="Glass J.I."/>
            <person name="Rusch D."/>
            <person name="Podicherti R."/>
            <person name="Tsui H.-C.T."/>
            <person name="Winkler M.E."/>
        </authorList>
    </citation>
    <scope>NUCLEOTIDE SEQUENCE</scope>
</reference>
<evidence type="ECO:0000313" key="2">
    <source>
        <dbReference type="EMBL" id="SVB81409.1"/>
    </source>
</evidence>